<keyword evidence="2" id="KW-1185">Reference proteome</keyword>
<evidence type="ECO:0008006" key="3">
    <source>
        <dbReference type="Google" id="ProtNLM"/>
    </source>
</evidence>
<dbReference type="InterPro" id="IPR021408">
    <property type="entry name" value="DUF3046"/>
</dbReference>
<organism evidence="1 2">
    <name type="scientific">Fodinibacter luteus</name>
    <dbReference type="NCBI Taxonomy" id="552064"/>
    <lineage>
        <taxon>Bacteria</taxon>
        <taxon>Bacillati</taxon>
        <taxon>Actinomycetota</taxon>
        <taxon>Actinomycetes</taxon>
        <taxon>Micrococcales</taxon>
        <taxon>Intrasporangiaceae</taxon>
        <taxon>Fodinibacter (ex Wang et al. 2009)</taxon>
    </lineage>
</organism>
<name>A0ABP8KCL7_9MICO</name>
<reference evidence="2" key="1">
    <citation type="journal article" date="2019" name="Int. J. Syst. Evol. Microbiol.">
        <title>The Global Catalogue of Microorganisms (GCM) 10K type strain sequencing project: providing services to taxonomists for standard genome sequencing and annotation.</title>
        <authorList>
            <consortium name="The Broad Institute Genomics Platform"/>
            <consortium name="The Broad Institute Genome Sequencing Center for Infectious Disease"/>
            <person name="Wu L."/>
            <person name="Ma J."/>
        </authorList>
    </citation>
    <scope>NUCLEOTIDE SEQUENCE [LARGE SCALE GENOMIC DNA]</scope>
    <source>
        <strain evidence="2">JCM 17809</strain>
    </source>
</reference>
<accession>A0ABP8KCL7</accession>
<proteinExistence type="predicted"/>
<comment type="caution">
    <text evidence="1">The sequence shown here is derived from an EMBL/GenBank/DDBJ whole genome shotgun (WGS) entry which is preliminary data.</text>
</comment>
<evidence type="ECO:0000313" key="1">
    <source>
        <dbReference type="EMBL" id="GAA4403926.1"/>
    </source>
</evidence>
<dbReference type="EMBL" id="BAABGM010000010">
    <property type="protein sequence ID" value="GAA4403926.1"/>
    <property type="molecule type" value="Genomic_DNA"/>
</dbReference>
<evidence type="ECO:0000313" key="2">
    <source>
        <dbReference type="Proteomes" id="UP001500945"/>
    </source>
</evidence>
<protein>
    <recommendedName>
        <fullName evidence="3">DUF3046 domain-containing protein</fullName>
    </recommendedName>
</protein>
<dbReference type="Pfam" id="PF11248">
    <property type="entry name" value="DUF3046"/>
    <property type="match status" value="1"/>
</dbReference>
<gene>
    <name evidence="1" type="ORF">GCM10023168_15890</name>
</gene>
<sequence length="111" mass="12265">MGSWTRARDVGTPEAVIRRMAVSMPLAGRVENRPYDPAMRHSRFWVLAEDEFGAAYAHTLAGSTHLAALGGRTALEALDAGVPPREVWAALCDAMDVPEERRHGRDTPKRR</sequence>
<dbReference type="Proteomes" id="UP001500945">
    <property type="component" value="Unassembled WGS sequence"/>
</dbReference>